<feature type="non-terminal residue" evidence="2">
    <location>
        <position position="378"/>
    </location>
</feature>
<gene>
    <name evidence="2" type="primary">LOC102808365</name>
</gene>
<accession>A0ABM0MT81</accession>
<evidence type="ECO:0000313" key="2">
    <source>
        <dbReference type="RefSeq" id="XP_006823222.1"/>
    </source>
</evidence>
<evidence type="ECO:0000313" key="1">
    <source>
        <dbReference type="Proteomes" id="UP000694865"/>
    </source>
</evidence>
<sequence length="378" mass="42129">MGLLQQLYLLCWKNFTLRRRHKIQQIIELVWPLLIFLILVWVRGRQPPEHMHACHYNGKALPSAGLMPFFQSLMCYGGNECHRNPVTSETSGVVDSFNTSTLSGLYGMLQNIASNQTLMMELISIWNMTQPLPDGFPLGDILSNPDTLNQIQLSPDAVDAINNADLTPEQFQDALNGQDWRSALCGDTALLGDLLSMDNDVLLQEIQSEICNLNSLDLLLAAMRLQGLNNQEAYQQILSAITGGSDMGDTLGDITEGLPLADLLLDSGAVRTFLEQNVSLSENATDILLNSPLTPNQLSSLLAQDNMRDIVCNTTSLEQYLDVSDPVTLRELSDQLCQLSDQQLNDLVDELSDQFRINENGTAFFRELQKRLELLNDE</sequence>
<keyword evidence="1" id="KW-1185">Reference proteome</keyword>
<reference evidence="2" key="1">
    <citation type="submission" date="2025-08" db="UniProtKB">
        <authorList>
            <consortium name="RefSeq"/>
        </authorList>
    </citation>
    <scope>IDENTIFICATION</scope>
    <source>
        <tissue evidence="2">Testes</tissue>
    </source>
</reference>
<dbReference type="RefSeq" id="XP_006823222.1">
    <property type="nucleotide sequence ID" value="XM_006823159.1"/>
</dbReference>
<dbReference type="GeneID" id="102808365"/>
<organism evidence="1 2">
    <name type="scientific">Saccoglossus kowalevskii</name>
    <name type="common">Acorn worm</name>
    <dbReference type="NCBI Taxonomy" id="10224"/>
    <lineage>
        <taxon>Eukaryota</taxon>
        <taxon>Metazoa</taxon>
        <taxon>Hemichordata</taxon>
        <taxon>Enteropneusta</taxon>
        <taxon>Harrimaniidae</taxon>
        <taxon>Saccoglossus</taxon>
    </lineage>
</organism>
<dbReference type="Proteomes" id="UP000694865">
    <property type="component" value="Unplaced"/>
</dbReference>
<name>A0ABM0MT81_SACKO</name>
<proteinExistence type="predicted"/>
<protein>
    <submittedName>
        <fullName evidence="2">Retinal-specific ATP-binding cassette transporter-like</fullName>
    </submittedName>
</protein>